<feature type="domain" description="HNH nuclease" evidence="1">
    <location>
        <begin position="207"/>
        <end position="297"/>
    </location>
</feature>
<gene>
    <name evidence="2" type="ORF">PRK78_000338</name>
</gene>
<dbReference type="InterPro" id="IPR003615">
    <property type="entry name" value="HNH_nuc"/>
</dbReference>
<keyword evidence="3" id="KW-1185">Reference proteome</keyword>
<dbReference type="Pfam" id="PF13391">
    <property type="entry name" value="HNH_2"/>
    <property type="match status" value="1"/>
</dbReference>
<dbReference type="EMBL" id="CP120627">
    <property type="protein sequence ID" value="WEW54911.1"/>
    <property type="molecule type" value="Genomic_DNA"/>
</dbReference>
<dbReference type="AlphaFoldDB" id="A0AAF0IFR0"/>
<sequence length="400" mass="44904">MASLHRLQSSLEGSINSFSPQSLAADQRVQAQDRFYNIINHFDVTDRTTRVGYSPPLLIRYTYEYSRSELSKDTFLGAFFEFMRLDITSEEDIDFDDEDLENQLGKDLTSFADFLLDNFFLPRLVPTDFPVNPLMSAYLLIVKASGHRTPQPSPAHLSVIQRAQGQMHEFPGTPDQISVLRGSCLIRDCHRCVISHKFDQQEAIRRLTQHGDNAQDDEGNPLQGQISIILEIAHILPHSLTQTNADSQLDESKKAALMILNMLDRDVSHLIDGINIDRPFNAMSLGRDLHIHFGNFTVFSEAVAGQEHTYRVDTFLPRGILQDVPVTRTLYLTDDGSIEPPSPRLLAIHCAIAHILHLSGAEGYIDNILRDMETGVQEDGSTELNRVVKLKLGGWLDGPG</sequence>
<evidence type="ECO:0000313" key="2">
    <source>
        <dbReference type="EMBL" id="WEW54911.1"/>
    </source>
</evidence>
<evidence type="ECO:0000259" key="1">
    <source>
        <dbReference type="Pfam" id="PF13391"/>
    </source>
</evidence>
<reference evidence="2" key="1">
    <citation type="submission" date="2023-03" db="EMBL/GenBank/DDBJ databases">
        <title>Emydomyces testavorans Genome Sequence.</title>
        <authorList>
            <person name="Hoyer L."/>
        </authorList>
    </citation>
    <scope>NUCLEOTIDE SEQUENCE</scope>
    <source>
        <strain evidence="2">16-2883</strain>
    </source>
</reference>
<proteinExistence type="predicted"/>
<evidence type="ECO:0000313" key="3">
    <source>
        <dbReference type="Proteomes" id="UP001219355"/>
    </source>
</evidence>
<accession>A0AAF0IFR0</accession>
<name>A0AAF0IFR0_9EURO</name>
<organism evidence="2 3">
    <name type="scientific">Emydomyces testavorans</name>
    <dbReference type="NCBI Taxonomy" id="2070801"/>
    <lineage>
        <taxon>Eukaryota</taxon>
        <taxon>Fungi</taxon>
        <taxon>Dikarya</taxon>
        <taxon>Ascomycota</taxon>
        <taxon>Pezizomycotina</taxon>
        <taxon>Eurotiomycetes</taxon>
        <taxon>Eurotiomycetidae</taxon>
        <taxon>Onygenales</taxon>
        <taxon>Nannizziopsiaceae</taxon>
        <taxon>Emydomyces</taxon>
    </lineage>
</organism>
<dbReference type="Proteomes" id="UP001219355">
    <property type="component" value="Chromosome 1"/>
</dbReference>
<protein>
    <recommendedName>
        <fullName evidence="1">HNH nuclease domain-containing protein</fullName>
    </recommendedName>
</protein>